<protein>
    <recommendedName>
        <fullName evidence="4 11">Phosphoribosylaminoimidazole-succinocarboxamide synthase</fullName>
        <ecNumber evidence="3 11">6.3.2.6</ecNumber>
    </recommendedName>
    <alternativeName>
        <fullName evidence="9 11">SAICAR synthetase</fullName>
    </alternativeName>
</protein>
<evidence type="ECO:0000313" key="17">
    <source>
        <dbReference type="Proteomes" id="UP000092509"/>
    </source>
</evidence>
<dbReference type="FunFam" id="3.30.200.20:FF:000086">
    <property type="entry name" value="Phosphoribosylaminoimidazole-succinocarboxamide synthase"/>
    <property type="match status" value="1"/>
</dbReference>
<dbReference type="Proteomes" id="UP000255230">
    <property type="component" value="Unassembled WGS sequence"/>
</dbReference>
<evidence type="ECO:0000313" key="14">
    <source>
        <dbReference type="EMBL" id="ATR78106.1"/>
    </source>
</evidence>
<evidence type="ECO:0000256" key="5">
    <source>
        <dbReference type="ARBA" id="ARBA00022598"/>
    </source>
</evidence>
<dbReference type="NCBIfam" id="TIGR00081">
    <property type="entry name" value="purC"/>
    <property type="match status" value="1"/>
</dbReference>
<dbReference type="InterPro" id="IPR050089">
    <property type="entry name" value="SAICAR_synthetase"/>
</dbReference>
<dbReference type="GO" id="GO:0005829">
    <property type="term" value="C:cytosol"/>
    <property type="evidence" value="ECO:0007669"/>
    <property type="project" value="TreeGrafter"/>
</dbReference>
<evidence type="ECO:0000256" key="10">
    <source>
        <dbReference type="ARBA" id="ARBA00048475"/>
    </source>
</evidence>
<comment type="similarity">
    <text evidence="2 11">Belongs to the SAICAR synthetase family.</text>
</comment>
<dbReference type="EMBL" id="LZMT01000010">
    <property type="protein sequence ID" value="OBX65353.1"/>
    <property type="molecule type" value="Genomic_DNA"/>
</dbReference>
<dbReference type="HAMAP" id="MF_00137">
    <property type="entry name" value="SAICAR_synth"/>
    <property type="match status" value="1"/>
</dbReference>
<dbReference type="GO" id="GO:0005524">
    <property type="term" value="F:ATP binding"/>
    <property type="evidence" value="ECO:0007669"/>
    <property type="project" value="UniProtKB-KW"/>
</dbReference>
<evidence type="ECO:0000313" key="19">
    <source>
        <dbReference type="Proteomes" id="UP000229521"/>
    </source>
</evidence>
<evidence type="ECO:0000256" key="8">
    <source>
        <dbReference type="ARBA" id="ARBA00022840"/>
    </source>
</evidence>
<reference evidence="18" key="3">
    <citation type="submission" date="2017-11" db="EMBL/GenBank/DDBJ databases">
        <title>Complete genome sequence of Moraxella osloensis NP7 isolated from human skin.</title>
        <authorList>
            <person name="Lee K."/>
            <person name="Lim J.Y."/>
            <person name="Hwang I."/>
        </authorList>
    </citation>
    <scope>NUCLEOTIDE SEQUENCE [LARGE SCALE GENOMIC DNA]</scope>
    <source>
        <strain evidence="18">NP7</strain>
    </source>
</reference>
<dbReference type="Gene3D" id="3.30.470.20">
    <property type="entry name" value="ATP-grasp fold, B domain"/>
    <property type="match status" value="1"/>
</dbReference>
<dbReference type="UniPathway" id="UPA00074">
    <property type="reaction ID" value="UER00131"/>
</dbReference>
<dbReference type="InterPro" id="IPR001636">
    <property type="entry name" value="SAICAR_synth"/>
</dbReference>
<reference evidence="15 17" key="1">
    <citation type="submission" date="2016-06" db="EMBL/GenBank/DDBJ databases">
        <title>Draft genome of Moraxella osloensis CCUG 67237.</title>
        <authorList>
            <person name="Salva-Serra F."/>
            <person name="Engstrom-Jakobsson H."/>
            <person name="Thorell K."/>
            <person name="Gonzales-Siles L."/>
            <person name="Karlsson R."/>
            <person name="Boulund F."/>
            <person name="Engstrand L."/>
            <person name="Kristiansson E."/>
            <person name="Moore E."/>
        </authorList>
    </citation>
    <scope>NUCLEOTIDE SEQUENCE [LARGE SCALE GENOMIC DNA]</scope>
    <source>
        <strain evidence="15 17">CCUG 67237</strain>
    </source>
</reference>
<dbReference type="CDD" id="cd01415">
    <property type="entry name" value="SAICAR_synt_PurC"/>
    <property type="match status" value="1"/>
</dbReference>
<evidence type="ECO:0000313" key="15">
    <source>
        <dbReference type="EMBL" id="OBX65353.1"/>
    </source>
</evidence>
<dbReference type="AlphaFoldDB" id="A0A0X8K759"/>
<dbReference type="STRING" id="34062.AXE82_08660"/>
<evidence type="ECO:0000256" key="1">
    <source>
        <dbReference type="ARBA" id="ARBA00004672"/>
    </source>
</evidence>
<evidence type="ECO:0000256" key="6">
    <source>
        <dbReference type="ARBA" id="ARBA00022741"/>
    </source>
</evidence>
<dbReference type="Proteomes" id="UP000229340">
    <property type="component" value="Chromosome"/>
</dbReference>
<dbReference type="EC" id="6.3.2.6" evidence="3 11"/>
<dbReference type="PANTHER" id="PTHR43599:SF3">
    <property type="entry name" value="SI:DKEY-6E2.2"/>
    <property type="match status" value="1"/>
</dbReference>
<proteinExistence type="inferred from homology"/>
<dbReference type="GO" id="GO:0006189">
    <property type="term" value="P:'de novo' IMP biosynthetic process"/>
    <property type="evidence" value="ECO:0007669"/>
    <property type="project" value="UniProtKB-UniRule"/>
</dbReference>
<reference evidence="13" key="2">
    <citation type="submission" date="2017-11" db="EMBL/GenBank/DDBJ databases">
        <title>Complete Genome Sequence from Moraxella oslensis YHS isolated from human skin.</title>
        <authorList>
            <person name="Lee K."/>
            <person name="Lim J.Y."/>
            <person name="Hwang I."/>
        </authorList>
    </citation>
    <scope>NUCLEOTIDE SEQUENCE</scope>
    <source>
        <strain evidence="13">YHS</strain>
    </source>
</reference>
<keyword evidence="20" id="KW-1185">Reference proteome</keyword>
<dbReference type="GO" id="GO:0009236">
    <property type="term" value="P:cobalamin biosynthetic process"/>
    <property type="evidence" value="ECO:0007669"/>
    <property type="project" value="InterPro"/>
</dbReference>
<keyword evidence="8 11" id="KW-0067">ATP-binding</keyword>
<dbReference type="GeneID" id="35778751"/>
<dbReference type="EMBL" id="CP024176">
    <property type="protein sequence ID" value="ATQ82652.1"/>
    <property type="molecule type" value="Genomic_DNA"/>
</dbReference>
<dbReference type="KEGG" id="mos:AXE82_08660"/>
<keyword evidence="7 11" id="KW-0658">Purine biosynthesis</keyword>
<name>A0A0X8K759_FAUOS</name>
<dbReference type="EMBL" id="UGPY01000001">
    <property type="protein sequence ID" value="STY98099.1"/>
    <property type="molecule type" value="Genomic_DNA"/>
</dbReference>
<dbReference type="SUPFAM" id="SSF56104">
    <property type="entry name" value="SAICAR synthase-like"/>
    <property type="match status" value="1"/>
</dbReference>
<keyword evidence="5 11" id="KW-0436">Ligase</keyword>
<keyword evidence="6 11" id="KW-0547">Nucleotide-binding</keyword>
<evidence type="ECO:0000313" key="18">
    <source>
        <dbReference type="Proteomes" id="UP000229340"/>
    </source>
</evidence>
<evidence type="ECO:0000256" key="2">
    <source>
        <dbReference type="ARBA" id="ARBA00010190"/>
    </source>
</evidence>
<reference evidence="16 20" key="6">
    <citation type="submission" date="2018-06" db="EMBL/GenBank/DDBJ databases">
        <authorList>
            <consortium name="Pathogen Informatics"/>
            <person name="Doyle S."/>
        </authorList>
    </citation>
    <scope>NUCLEOTIDE SEQUENCE [LARGE SCALE GENOMIC DNA]</scope>
    <source>
        <strain evidence="16 20">NCTC10465</strain>
    </source>
</reference>
<gene>
    <name evidence="11 16" type="primary">purC</name>
    <name evidence="15" type="ORF">A9299_08695</name>
    <name evidence="16" type="ORF">NCTC10465_01905</name>
    <name evidence="14" type="ORF">NP7_01750</name>
    <name evidence="13" type="ORF">YHS_01715</name>
</gene>
<comment type="catalytic activity">
    <reaction evidence="10 11">
        <text>5-amino-1-(5-phospho-D-ribosyl)imidazole-4-carboxylate + L-aspartate + ATP = (2S)-2-[5-amino-1-(5-phospho-beta-D-ribosyl)imidazole-4-carboxamido]succinate + ADP + phosphate + 2 H(+)</text>
        <dbReference type="Rhea" id="RHEA:22628"/>
        <dbReference type="ChEBI" id="CHEBI:15378"/>
        <dbReference type="ChEBI" id="CHEBI:29991"/>
        <dbReference type="ChEBI" id="CHEBI:30616"/>
        <dbReference type="ChEBI" id="CHEBI:43474"/>
        <dbReference type="ChEBI" id="CHEBI:58443"/>
        <dbReference type="ChEBI" id="CHEBI:77657"/>
        <dbReference type="ChEBI" id="CHEBI:456216"/>
        <dbReference type="EC" id="6.3.2.6"/>
    </reaction>
</comment>
<evidence type="ECO:0000256" key="4">
    <source>
        <dbReference type="ARBA" id="ARBA00016460"/>
    </source>
</evidence>
<evidence type="ECO:0000256" key="9">
    <source>
        <dbReference type="ARBA" id="ARBA00030409"/>
    </source>
</evidence>
<evidence type="ECO:0000256" key="11">
    <source>
        <dbReference type="HAMAP-Rule" id="MF_00137"/>
    </source>
</evidence>
<dbReference type="InterPro" id="IPR028923">
    <property type="entry name" value="SAICAR_synt/ADE2_N"/>
</dbReference>
<reference evidence="14" key="5">
    <citation type="journal article" date="2018" name="Misainmurhag Hoiji">
        <title>Complete genome sequence of multidrug-resistant Moraxella osloensis NP7 with multiple plasmids isolated from human skin.</title>
        <authorList>
            <person name="Ganzorig M."/>
            <person name="Lim J.Y."/>
            <person name="Hwang I."/>
            <person name="Lee K."/>
        </authorList>
    </citation>
    <scope>NUCLEOTIDE SEQUENCE</scope>
    <source>
        <strain evidence="14">NP7</strain>
    </source>
</reference>
<dbReference type="PANTHER" id="PTHR43599">
    <property type="entry name" value="MULTIFUNCTIONAL PROTEIN ADE2"/>
    <property type="match status" value="1"/>
</dbReference>
<evidence type="ECO:0000313" key="13">
    <source>
        <dbReference type="EMBL" id="ATQ82652.1"/>
    </source>
</evidence>
<sequence>MQKLDLLYKGKAKSVFETDNPDYLILEFRDDTSAFNGERIEQLARKGKVNNRFNAFIMQKLSEAGIETHFEQQLSDEEVLVKRLTMIPVECVVRNYAAGSLVRRLGLQEGQALTPPTFELFYKDDGLGDPMVNDSLAVSLGWATQAQLDEMKALTFKVNDVLSKMFDDGGLMLVDFKLEFGVFKDRIVLGDEFSPDGCRVWDKQTKKKLDKDRFRQSLGDVVEGYEEVAKRIGVSLVDESGG</sequence>
<dbReference type="Gene3D" id="3.30.200.20">
    <property type="entry name" value="Phosphorylase Kinase, domain 1"/>
    <property type="match status" value="1"/>
</dbReference>
<evidence type="ECO:0000256" key="3">
    <source>
        <dbReference type="ARBA" id="ARBA00012217"/>
    </source>
</evidence>
<dbReference type="InterPro" id="IPR018236">
    <property type="entry name" value="SAICAR_synthetase_CS"/>
</dbReference>
<evidence type="ECO:0000313" key="20">
    <source>
        <dbReference type="Proteomes" id="UP000255230"/>
    </source>
</evidence>
<reference evidence="14 19" key="4">
    <citation type="journal article" date="2018" name="Genome Announc.">
        <title>Complete Genome Sequences of Three Moraxella osloensis Strains Isolated from Human Skin.</title>
        <authorList>
            <person name="Lim J.Y."/>
            <person name="Hwang I."/>
            <person name="Ganzorig M."/>
            <person name="Huang S.L."/>
            <person name="Cho G.S."/>
            <person name="Franz C.M.A.P."/>
            <person name="Lee K."/>
        </authorList>
    </citation>
    <scope>NUCLEOTIDE SEQUENCE [LARGE SCALE GENOMIC DNA]</scope>
    <source>
        <strain evidence="14">NP7</strain>
        <strain evidence="19">YHS</strain>
    </source>
</reference>
<evidence type="ECO:0000313" key="16">
    <source>
        <dbReference type="EMBL" id="STY98099.1"/>
    </source>
</evidence>
<dbReference type="GO" id="GO:0004639">
    <property type="term" value="F:phosphoribosylaminoimidazolesuccinocarboxamide synthase activity"/>
    <property type="evidence" value="ECO:0007669"/>
    <property type="project" value="UniProtKB-UniRule"/>
</dbReference>
<dbReference type="InterPro" id="IPR033934">
    <property type="entry name" value="SAICAR_synt_PurC"/>
</dbReference>
<dbReference type="PROSITE" id="PS01057">
    <property type="entry name" value="SAICAR_SYNTHETASE_1"/>
    <property type="match status" value="1"/>
</dbReference>
<dbReference type="Pfam" id="PF01259">
    <property type="entry name" value="SAICAR_synt"/>
    <property type="match status" value="1"/>
</dbReference>
<feature type="domain" description="SAICAR synthetase/ADE2 N-terminal" evidence="12">
    <location>
        <begin position="6"/>
        <end position="231"/>
    </location>
</feature>
<dbReference type="FunFam" id="3.30.470.20:FF:000006">
    <property type="entry name" value="Phosphoribosylaminoimidazole-succinocarboxamide synthase"/>
    <property type="match status" value="1"/>
</dbReference>
<organism evidence="16 20">
    <name type="scientific">Faucicola osloensis</name>
    <name type="common">Moraxella osloensis</name>
    <dbReference type="NCBI Taxonomy" id="34062"/>
    <lineage>
        <taxon>Bacteria</taxon>
        <taxon>Pseudomonadati</taxon>
        <taxon>Pseudomonadota</taxon>
        <taxon>Gammaproteobacteria</taxon>
        <taxon>Moraxellales</taxon>
        <taxon>Moraxellaceae</taxon>
        <taxon>Faucicola</taxon>
    </lineage>
</organism>
<accession>A0A0X8K759</accession>
<dbReference type="EMBL" id="CP024443">
    <property type="protein sequence ID" value="ATR78106.1"/>
    <property type="molecule type" value="Genomic_DNA"/>
</dbReference>
<dbReference type="RefSeq" id="WP_036594523.1">
    <property type="nucleotide sequence ID" value="NZ_CBCRZU010000019.1"/>
</dbReference>
<comment type="pathway">
    <text evidence="1 11">Purine metabolism; IMP biosynthesis via de novo pathway; 5-amino-1-(5-phospho-D-ribosyl)imidazole-4-carboxamide from 5-amino-1-(5-phospho-D-ribosyl)imidazole-4-carboxylate: step 1/2.</text>
</comment>
<evidence type="ECO:0000259" key="12">
    <source>
        <dbReference type="Pfam" id="PF01259"/>
    </source>
</evidence>
<dbReference type="PROSITE" id="PS01058">
    <property type="entry name" value="SAICAR_SYNTHETASE_2"/>
    <property type="match status" value="1"/>
</dbReference>
<evidence type="ECO:0000256" key="7">
    <source>
        <dbReference type="ARBA" id="ARBA00022755"/>
    </source>
</evidence>